<keyword evidence="4" id="KW-0378">Hydrolase</keyword>
<evidence type="ECO:0000256" key="1">
    <source>
        <dbReference type="ARBA" id="ARBA00023450"/>
    </source>
</evidence>
<dbReference type="STRING" id="994479.GCA_000194155_03024"/>
<dbReference type="Pfam" id="PF01844">
    <property type="entry name" value="HNH"/>
    <property type="match status" value="1"/>
</dbReference>
<dbReference type="Gene3D" id="1.10.30.50">
    <property type="match status" value="1"/>
</dbReference>
<name>A0A2N3XVZ0_SACSN</name>
<keyword evidence="5" id="KW-1185">Reference proteome</keyword>
<feature type="region of interest" description="Disordered" evidence="2">
    <location>
        <begin position="434"/>
        <end position="466"/>
    </location>
</feature>
<protein>
    <submittedName>
        <fullName evidence="4">HNH endonuclease</fullName>
    </submittedName>
</protein>
<keyword evidence="4" id="KW-0540">Nuclease</keyword>
<reference evidence="4" key="1">
    <citation type="submission" date="2017-12" db="EMBL/GenBank/DDBJ databases">
        <title>Sequencing the genomes of 1000 Actinobacteria strains.</title>
        <authorList>
            <person name="Klenk H.-P."/>
        </authorList>
    </citation>
    <scope>NUCLEOTIDE SEQUENCE [LARGE SCALE GENOMIC DNA]</scope>
    <source>
        <strain evidence="4">DSM 44228</strain>
    </source>
</reference>
<sequence length="466" mass="50433">MKQVFEVGIVGGMDSLALVSGSVVEMQSPQSTMAARSDAELREAIRQAEATMRAAMAAQLKAIAEAERRGLHAEHSARRTEVWLQEMLNIAPGEAKSRVLVARMATERTTPQGAPVPAELPATAEAIASGAITLQHARVIVDGVRRLAPISSIDQLAQAEAMLAGYAVKFAPHHLVRLAERTRYYFDQDGAFRQEETQRKIRELNYGTAADGMTVINARLDRETGAKFRAVIEPLAAPRPSEDGEHDPRTAGQRNADALEAVLDIAIASDRVPRSGGQRPHITVAIDFEDLKRGLASAETGGLPGTLTATNQPITAENVRRLACDAEILPIVLGGEDVPLSIGRTERTAPTHLRAALLHRDGTCAFPSCDRPPGTPDAHHIESWIDGGSTDLENLVMLCGHHHRAVHSRNWQITMVNGRPTFTEPSTVDAVRTPRPGGRPTGIEQNNILRRTIPRPRPPEATEACT</sequence>
<accession>A0A2N3XVZ0</accession>
<dbReference type="EMBL" id="PJNB01000001">
    <property type="protein sequence ID" value="PKW14771.1"/>
    <property type="molecule type" value="Genomic_DNA"/>
</dbReference>
<evidence type="ECO:0000313" key="4">
    <source>
        <dbReference type="EMBL" id="PKW14771.1"/>
    </source>
</evidence>
<dbReference type="Proteomes" id="UP000233786">
    <property type="component" value="Unassembled WGS sequence"/>
</dbReference>
<evidence type="ECO:0000313" key="5">
    <source>
        <dbReference type="Proteomes" id="UP000233786"/>
    </source>
</evidence>
<dbReference type="GO" id="GO:0008270">
    <property type="term" value="F:zinc ion binding"/>
    <property type="evidence" value="ECO:0007669"/>
    <property type="project" value="InterPro"/>
</dbReference>
<dbReference type="InterPro" id="IPR003870">
    <property type="entry name" value="DUF222"/>
</dbReference>
<gene>
    <name evidence="4" type="ORF">A8926_2418</name>
</gene>
<dbReference type="GO" id="GO:0004519">
    <property type="term" value="F:endonuclease activity"/>
    <property type="evidence" value="ECO:0007669"/>
    <property type="project" value="UniProtKB-KW"/>
</dbReference>
<keyword evidence="4" id="KW-0255">Endonuclease</keyword>
<feature type="domain" description="HNH nuclease" evidence="3">
    <location>
        <begin position="352"/>
        <end position="404"/>
    </location>
</feature>
<dbReference type="InterPro" id="IPR002711">
    <property type="entry name" value="HNH"/>
</dbReference>
<dbReference type="Pfam" id="PF02720">
    <property type="entry name" value="DUF222"/>
    <property type="match status" value="1"/>
</dbReference>
<comment type="caution">
    <text evidence="4">The sequence shown here is derived from an EMBL/GenBank/DDBJ whole genome shotgun (WGS) entry which is preliminary data.</text>
</comment>
<dbReference type="SMART" id="SM00507">
    <property type="entry name" value="HNHc"/>
    <property type="match status" value="1"/>
</dbReference>
<dbReference type="GO" id="GO:0003676">
    <property type="term" value="F:nucleic acid binding"/>
    <property type="evidence" value="ECO:0007669"/>
    <property type="project" value="InterPro"/>
</dbReference>
<dbReference type="AlphaFoldDB" id="A0A2N3XVZ0"/>
<evidence type="ECO:0000259" key="3">
    <source>
        <dbReference type="SMART" id="SM00507"/>
    </source>
</evidence>
<organism evidence="4 5">
    <name type="scientific">Saccharopolyspora spinosa</name>
    <dbReference type="NCBI Taxonomy" id="60894"/>
    <lineage>
        <taxon>Bacteria</taxon>
        <taxon>Bacillati</taxon>
        <taxon>Actinomycetota</taxon>
        <taxon>Actinomycetes</taxon>
        <taxon>Pseudonocardiales</taxon>
        <taxon>Pseudonocardiaceae</taxon>
        <taxon>Saccharopolyspora</taxon>
    </lineage>
</organism>
<evidence type="ECO:0000256" key="2">
    <source>
        <dbReference type="SAM" id="MobiDB-lite"/>
    </source>
</evidence>
<comment type="similarity">
    <text evidence="1">Belongs to the Rv1128c/1148c/1588c/1702c/1945/3466 family.</text>
</comment>
<dbReference type="CDD" id="cd00085">
    <property type="entry name" value="HNHc"/>
    <property type="match status" value="1"/>
</dbReference>
<dbReference type="InterPro" id="IPR003615">
    <property type="entry name" value="HNH_nuc"/>
</dbReference>
<proteinExistence type="inferred from homology"/>